<dbReference type="Proteomes" id="UP001596220">
    <property type="component" value="Unassembled WGS sequence"/>
</dbReference>
<accession>A0ABW1PD04</accession>
<dbReference type="EMBL" id="JBHSQO010000032">
    <property type="protein sequence ID" value="MFC6092712.1"/>
    <property type="molecule type" value="Genomic_DNA"/>
</dbReference>
<dbReference type="RefSeq" id="WP_380639202.1">
    <property type="nucleotide sequence ID" value="NZ_JBHSQO010000032.1"/>
</dbReference>
<feature type="domain" description="Activator of Hsp90 ATPase homologue 1/2-like C-terminal" evidence="2">
    <location>
        <begin position="27"/>
        <end position="138"/>
    </location>
</feature>
<organism evidence="3 4">
    <name type="scientific">Saccharothrix lopnurensis</name>
    <dbReference type="NCBI Taxonomy" id="1670621"/>
    <lineage>
        <taxon>Bacteria</taxon>
        <taxon>Bacillati</taxon>
        <taxon>Actinomycetota</taxon>
        <taxon>Actinomycetes</taxon>
        <taxon>Pseudonocardiales</taxon>
        <taxon>Pseudonocardiaceae</taxon>
        <taxon>Saccharothrix</taxon>
    </lineage>
</organism>
<protein>
    <submittedName>
        <fullName evidence="3">SRPBCC family protein</fullName>
    </submittedName>
</protein>
<comment type="similarity">
    <text evidence="1">Belongs to the AHA1 family.</text>
</comment>
<dbReference type="Pfam" id="PF08327">
    <property type="entry name" value="AHSA1"/>
    <property type="match status" value="1"/>
</dbReference>
<dbReference type="InterPro" id="IPR013538">
    <property type="entry name" value="ASHA1/2-like_C"/>
</dbReference>
<dbReference type="Gene3D" id="3.30.530.20">
    <property type="match status" value="1"/>
</dbReference>
<reference evidence="4" key="1">
    <citation type="journal article" date="2019" name="Int. J. Syst. Evol. Microbiol.">
        <title>The Global Catalogue of Microorganisms (GCM) 10K type strain sequencing project: providing services to taxonomists for standard genome sequencing and annotation.</title>
        <authorList>
            <consortium name="The Broad Institute Genomics Platform"/>
            <consortium name="The Broad Institute Genome Sequencing Center for Infectious Disease"/>
            <person name="Wu L."/>
            <person name="Ma J."/>
        </authorList>
    </citation>
    <scope>NUCLEOTIDE SEQUENCE [LARGE SCALE GENOMIC DNA]</scope>
    <source>
        <strain evidence="4">CGMCC 4.7246</strain>
    </source>
</reference>
<name>A0ABW1PD04_9PSEU</name>
<dbReference type="CDD" id="cd08899">
    <property type="entry name" value="SRPBCC_CalC_Aha1-like_6"/>
    <property type="match status" value="1"/>
</dbReference>
<sequence length="176" mass="19851">MTRIPTGRLFRTATGSDLVLTRTFRALADDVWAALTEPERTARWFGPWEGEGGPGGTVRVRMVFEEQAPWMEVRVDACDPPRRLAVSTQDEAGVWRLEVLLVEVDGDTELRLVHHLDTEEGIGEVGPGWEFYLDMLVASREGTPQPVFDDYYPSMKGYFERLREGERAAARLPATP</sequence>
<evidence type="ECO:0000313" key="3">
    <source>
        <dbReference type="EMBL" id="MFC6092712.1"/>
    </source>
</evidence>
<dbReference type="SUPFAM" id="SSF55961">
    <property type="entry name" value="Bet v1-like"/>
    <property type="match status" value="1"/>
</dbReference>
<gene>
    <name evidence="3" type="ORF">ACFP3R_25850</name>
</gene>
<proteinExistence type="inferred from homology"/>
<comment type="caution">
    <text evidence="3">The sequence shown here is derived from an EMBL/GenBank/DDBJ whole genome shotgun (WGS) entry which is preliminary data.</text>
</comment>
<evidence type="ECO:0000256" key="1">
    <source>
        <dbReference type="ARBA" id="ARBA00006817"/>
    </source>
</evidence>
<evidence type="ECO:0000313" key="4">
    <source>
        <dbReference type="Proteomes" id="UP001596220"/>
    </source>
</evidence>
<evidence type="ECO:0000259" key="2">
    <source>
        <dbReference type="Pfam" id="PF08327"/>
    </source>
</evidence>
<dbReference type="InterPro" id="IPR023393">
    <property type="entry name" value="START-like_dom_sf"/>
</dbReference>
<keyword evidence="4" id="KW-1185">Reference proteome</keyword>